<sequence length="1209" mass="130576">MTTLQNNLKNMEPEAVASNPAPSRAAIWGMPLAALVLSIAALLLVWFGNDRLGIADGAPRTRLLVGIPIVLIVVVIAHLFAVSTGAYGGAARLFRSETGDRTKAAKPLKRDARLQRMAEELRVAHGWFWRYRLRWLMVHGSDERVDQVAPGLKQAGVMHVGETVLVHAAPDGIEAQKWLGQIRKLRSHRPVDGLVHVARADETDTDLPRALSLIATALGWAAPVTFLHPVEAKGRPSESFDAVGAFMPNEPRRKAQDAAARLPELLNEVERRTADSGVHLYTQEKATWLMEVSKYVGDHAGRLATSLGLLAASNWLRAPLTGVMFAPVFPGPTVVPVPVVDADATPVQPADTPHAVTVTREQPAALLPVWKEIAGEASRYRGRRAGFYWPDALAIAVLVGAIAWIVLLVISGLGNHALIKDAETTATVALEATPGSPQAMRSQLALQQRIATLKYRLDRGVPWYLRAGLSHNDELLDALWRPYQAVAMRNLRQPVVQALEGQLGAFSQVRADEQQSHDAQQLAYNRLKAYLMLATPARTDATFLRQQLLDVWPAPPGMRVGEWLDVSQQLAGFWSDHLKAHPDWRINPSQPLVTQMRSTLVNQIGLAASDDVLYQRVIDAARGRYADISLATLLAGADSHGLFTTTQTVPGIFTRAAWEGVVEKAIEDAVKGQRVEGDWVLTGDQPTARISATAVEGAVDAAQAAVEARKAADELRKRLCDRYFTDYTAAWATMLNSFQWLPATSFSGVIDQLTRLTDAQTSPLHAVMKSVQYQGEAGRPSQALTDTLVRKAQGLLGGSDSNQTQAPIVNPLDRSFGPLLALMGDTNPPAASGNAGHAPAANAAAFSGVSLSRVLTAATTVRLKLQQIQASPDAQAMARSLAQAVFQGKLSDLSQARDDAALTAASLGAQWAGFGQTMFVQPLDAAWQAVLQPAAASLNEAWRAGVAAPFASSFAARFPFSPASADASFAEFGRYVRPDTGLINRFIELELSGVLKRQGDQWVPNELAPQSLQFDPKFLAMLRLMGPLGARLYARGEAGYHFEIMPQPTPDVTRTELTVDGQQIVYFNQRETWTPLAWPGNGLNGHAALNWQTLNAGVRIAFDAPGDWALLRMLEKAQVKPLDDTRYELVWNAGAGGDAAKAASATSGDGADGKATPLRYVLRAHAGSGPLELLKLRGMRMPERIFVTGRAGVISGLPAMPPLPPESQP</sequence>
<evidence type="ECO:0000313" key="2">
    <source>
        <dbReference type="Proteomes" id="UP001392318"/>
    </source>
</evidence>
<dbReference type="EMBL" id="JAYMRU010000023">
    <property type="protein sequence ID" value="MEM5403694.1"/>
    <property type="molecule type" value="Genomic_DNA"/>
</dbReference>
<name>A0ACC6RQF5_9BURK</name>
<proteinExistence type="predicted"/>
<reference evidence="1" key="1">
    <citation type="submission" date="2024-01" db="EMBL/GenBank/DDBJ databases">
        <title>The diversity of rhizobia nodulating Mimosa spp. in eleven states of Brazil covering several biomes is determined by host plant, location, and edaphic factors.</title>
        <authorList>
            <person name="Rouws L."/>
            <person name="Barauna A."/>
            <person name="Beukes C."/>
            <person name="De Faria S.M."/>
            <person name="Gross E."/>
            <person name="Dos Reis Junior F.B."/>
            <person name="Simon M."/>
            <person name="Maluk M."/>
            <person name="Odee D.W."/>
            <person name="Kenicer G."/>
            <person name="Young J.P.W."/>
            <person name="Reis V.M."/>
            <person name="Zilli J."/>
            <person name="James E.K."/>
        </authorList>
    </citation>
    <scope>NUCLEOTIDE SEQUENCE</scope>
    <source>
        <strain evidence="1">JPY452</strain>
    </source>
</reference>
<gene>
    <name evidence="1" type="ORF">VSR83_27275</name>
</gene>
<protein>
    <submittedName>
        <fullName evidence="1">ImcF-related family protein</fullName>
    </submittedName>
</protein>
<evidence type="ECO:0000313" key="1">
    <source>
        <dbReference type="EMBL" id="MEM5403694.1"/>
    </source>
</evidence>
<organism evidence="1 2">
    <name type="scientific">Paraburkholderia unamae</name>
    <dbReference type="NCBI Taxonomy" id="219649"/>
    <lineage>
        <taxon>Bacteria</taxon>
        <taxon>Pseudomonadati</taxon>
        <taxon>Pseudomonadota</taxon>
        <taxon>Betaproteobacteria</taxon>
        <taxon>Burkholderiales</taxon>
        <taxon>Burkholderiaceae</taxon>
        <taxon>Paraburkholderia</taxon>
    </lineage>
</organism>
<keyword evidence="2" id="KW-1185">Reference proteome</keyword>
<dbReference type="Proteomes" id="UP001392318">
    <property type="component" value="Unassembled WGS sequence"/>
</dbReference>
<accession>A0ACC6RQF5</accession>
<comment type="caution">
    <text evidence="1">The sequence shown here is derived from an EMBL/GenBank/DDBJ whole genome shotgun (WGS) entry which is preliminary data.</text>
</comment>